<evidence type="ECO:0000259" key="3">
    <source>
        <dbReference type="Pfam" id="PF19250"/>
    </source>
</evidence>
<dbReference type="SUPFAM" id="SSF47769">
    <property type="entry name" value="SAM/Pointed domain"/>
    <property type="match status" value="1"/>
</dbReference>
<evidence type="ECO:0000256" key="1">
    <source>
        <dbReference type="PROSITE-ProRule" id="PRU10141"/>
    </source>
</evidence>
<dbReference type="OrthoDB" id="20660at2759"/>
<evidence type="ECO:0000256" key="2">
    <source>
        <dbReference type="SAM" id="MobiDB-lite"/>
    </source>
</evidence>
<feature type="compositionally biased region" description="Low complexity" evidence="2">
    <location>
        <begin position="61"/>
        <end position="83"/>
    </location>
</feature>
<sequence length="637" mass="72538">MNTDIKPKSSSRKEIFSSTDESESESESESEYESSFESESGSDSSMSKSKYQPTNIKTRSTTYKNQQTKETTTTTTTISSGTTSNVQSSPVAHHQPDFRTWTREQVNQWALKLDFGKEIAKFLENNDICGKHLDTFKPKLLRAYGLKGSYAASLLTAIKKLKKTPQSAQDIFHLGLPKLNTMSLSKSLPSINTSHKPATIFVNEFPIIENLKMITNLPSLIWTTYKVTGNSLRWASENDIAQLVVAVIRDIIQSLELESRIHCQSEVTVNGLRSDMWVLICDDIPIGVVEVKKPSNVGPTEANVEMDNQHVHGQIYDYMLLLSNMHGQKNVFGIVSTYAQWRCYWLFNTFTVMTDSVSKPNITLLDIPIPSVRGTLQTKKDLMFEQMLPRTFFGTKVYNYNDLTLPPLLANVIHHMYSTGFEHIDLKKKTHFINVSEDSMIWVNFRSPIEFNFNFAPFSYITKVFLIQDLGGGEHGKVWLSCDQKGNVFVLKFFKQNHIGHDNSKDADNERKLWKEIWGIETKVSTFINNKALMMPYIKPLSQQDWDDTKIQSCINESVNNFISAGYYHLDLKKEHVGKYQSKLGKPHIVLFDLSSVKKIAEESPTEYKQKMLNALDIISQKPILPNISQLNISTIK</sequence>
<feature type="binding site" evidence="1">
    <location>
        <position position="492"/>
    </location>
    <ligand>
        <name>ATP</name>
        <dbReference type="ChEBI" id="CHEBI:30616"/>
    </ligand>
</feature>
<evidence type="ECO:0000313" key="5">
    <source>
        <dbReference type="Proteomes" id="UP000076078"/>
    </source>
</evidence>
<dbReference type="InterPro" id="IPR017441">
    <property type="entry name" value="Protein_kinase_ATP_BS"/>
</dbReference>
<feature type="compositionally biased region" description="Polar residues" evidence="2">
    <location>
        <begin position="50"/>
        <end position="60"/>
    </location>
</feature>
<feature type="region of interest" description="Disordered" evidence="2">
    <location>
        <begin position="1"/>
        <end position="98"/>
    </location>
</feature>
<protein>
    <recommendedName>
        <fullName evidence="3">DUF5898 domain-containing protein</fullName>
    </recommendedName>
</protein>
<organism evidence="4 5">
    <name type="scientific">Tieghemostelium lacteum</name>
    <name type="common">Slime mold</name>
    <name type="synonym">Dictyostelium lacteum</name>
    <dbReference type="NCBI Taxonomy" id="361077"/>
    <lineage>
        <taxon>Eukaryota</taxon>
        <taxon>Amoebozoa</taxon>
        <taxon>Evosea</taxon>
        <taxon>Eumycetozoa</taxon>
        <taxon>Dictyostelia</taxon>
        <taxon>Dictyosteliales</taxon>
        <taxon>Raperosteliaceae</taxon>
        <taxon>Tieghemostelium</taxon>
    </lineage>
</organism>
<feature type="domain" description="DUF5898" evidence="3">
    <location>
        <begin position="469"/>
        <end position="580"/>
    </location>
</feature>
<dbReference type="PROSITE" id="PS00107">
    <property type="entry name" value="PROTEIN_KINASE_ATP"/>
    <property type="match status" value="1"/>
</dbReference>
<gene>
    <name evidence="4" type="ORF">DLAC_06263</name>
</gene>
<keyword evidence="1" id="KW-0067">ATP-binding</keyword>
<dbReference type="Proteomes" id="UP000076078">
    <property type="component" value="Unassembled WGS sequence"/>
</dbReference>
<accession>A0A151ZEC6</accession>
<evidence type="ECO:0000313" key="4">
    <source>
        <dbReference type="EMBL" id="KYQ92301.1"/>
    </source>
</evidence>
<dbReference type="PANTHER" id="PTHR34871">
    <property type="entry name" value="DUF5898 DOMAIN-CONTAINING PROTEIN"/>
    <property type="match status" value="1"/>
</dbReference>
<keyword evidence="5" id="KW-1185">Reference proteome</keyword>
<dbReference type="PANTHER" id="PTHR34871:SF1">
    <property type="entry name" value="DUF5898 DOMAIN-CONTAINING PROTEIN"/>
    <property type="match status" value="1"/>
</dbReference>
<dbReference type="Pfam" id="PF19250">
    <property type="entry name" value="DUF5898"/>
    <property type="match status" value="1"/>
</dbReference>
<dbReference type="EMBL" id="LODT01000029">
    <property type="protein sequence ID" value="KYQ92301.1"/>
    <property type="molecule type" value="Genomic_DNA"/>
</dbReference>
<keyword evidence="1" id="KW-0547">Nucleotide-binding</keyword>
<feature type="compositionally biased region" description="Acidic residues" evidence="2">
    <location>
        <begin position="20"/>
        <end position="36"/>
    </location>
</feature>
<dbReference type="InParanoid" id="A0A151ZEC6"/>
<dbReference type="InterPro" id="IPR045417">
    <property type="entry name" value="DUF5898"/>
</dbReference>
<reference evidence="4 5" key="1">
    <citation type="submission" date="2015-12" db="EMBL/GenBank/DDBJ databases">
        <title>Dictyostelia acquired genes for synthesis and detection of signals that induce cell-type specialization by lateral gene transfer from prokaryotes.</title>
        <authorList>
            <person name="Gloeckner G."/>
            <person name="Schaap P."/>
        </authorList>
    </citation>
    <scope>NUCLEOTIDE SEQUENCE [LARGE SCALE GENOMIC DNA]</scope>
    <source>
        <strain evidence="4 5">TK</strain>
    </source>
</reference>
<comment type="caution">
    <text evidence="4">The sequence shown here is derived from an EMBL/GenBank/DDBJ whole genome shotgun (WGS) entry which is preliminary data.</text>
</comment>
<dbReference type="OMA" id="GECTTID"/>
<dbReference type="InterPro" id="IPR013761">
    <property type="entry name" value="SAM/pointed_sf"/>
</dbReference>
<dbReference type="GO" id="GO:0005524">
    <property type="term" value="F:ATP binding"/>
    <property type="evidence" value="ECO:0007669"/>
    <property type="project" value="UniProtKB-UniRule"/>
</dbReference>
<feature type="compositionally biased region" description="Low complexity" evidence="2">
    <location>
        <begin position="37"/>
        <end position="49"/>
    </location>
</feature>
<dbReference type="Gene3D" id="1.10.150.50">
    <property type="entry name" value="Transcription Factor, Ets-1"/>
    <property type="match status" value="1"/>
</dbReference>
<proteinExistence type="predicted"/>
<dbReference type="FunCoup" id="A0A151ZEC6">
    <property type="interactions" value="2"/>
</dbReference>
<feature type="compositionally biased region" description="Basic and acidic residues" evidence="2">
    <location>
        <begin position="1"/>
        <end position="15"/>
    </location>
</feature>
<dbReference type="AlphaFoldDB" id="A0A151ZEC6"/>
<name>A0A151ZEC6_TIELA</name>